<feature type="region of interest" description="Disordered" evidence="3">
    <location>
        <begin position="710"/>
        <end position="734"/>
    </location>
</feature>
<evidence type="ECO:0000256" key="2">
    <source>
        <dbReference type="PROSITE-ProRule" id="PRU00035"/>
    </source>
</evidence>
<dbReference type="InterPro" id="IPR051831">
    <property type="entry name" value="Bromodomain_contain_prot"/>
</dbReference>
<dbReference type="CDD" id="cd04369">
    <property type="entry name" value="Bromodomain"/>
    <property type="match status" value="1"/>
</dbReference>
<feature type="compositionally biased region" description="Polar residues" evidence="3">
    <location>
        <begin position="872"/>
        <end position="894"/>
    </location>
</feature>
<evidence type="ECO:0000313" key="6">
    <source>
        <dbReference type="Proteomes" id="UP001159364"/>
    </source>
</evidence>
<keyword evidence="6" id="KW-1185">Reference proteome</keyword>
<feature type="compositionally biased region" description="Basic and acidic residues" evidence="3">
    <location>
        <begin position="14"/>
        <end position="36"/>
    </location>
</feature>
<name>A0AAV8TBN0_9ROSI</name>
<feature type="compositionally biased region" description="Basic residues" evidence="3">
    <location>
        <begin position="1"/>
        <end position="13"/>
    </location>
</feature>
<dbReference type="InterPro" id="IPR036427">
    <property type="entry name" value="Bromodomain-like_sf"/>
</dbReference>
<keyword evidence="1 2" id="KW-0103">Bromodomain</keyword>
<dbReference type="Proteomes" id="UP001159364">
    <property type="component" value="Linkage Group LG05"/>
</dbReference>
<feature type="region of interest" description="Disordered" evidence="3">
    <location>
        <begin position="847"/>
        <end position="900"/>
    </location>
</feature>
<evidence type="ECO:0000259" key="4">
    <source>
        <dbReference type="PROSITE" id="PS50014"/>
    </source>
</evidence>
<feature type="compositionally biased region" description="Acidic residues" evidence="3">
    <location>
        <begin position="131"/>
        <end position="148"/>
    </location>
</feature>
<dbReference type="SUPFAM" id="SSF47370">
    <property type="entry name" value="Bromodomain"/>
    <property type="match status" value="1"/>
</dbReference>
<evidence type="ECO:0000313" key="5">
    <source>
        <dbReference type="EMBL" id="KAJ8763685.1"/>
    </source>
</evidence>
<feature type="compositionally biased region" description="Polar residues" evidence="3">
    <location>
        <begin position="847"/>
        <end position="858"/>
    </location>
</feature>
<feature type="region of interest" description="Disordered" evidence="3">
    <location>
        <begin position="613"/>
        <end position="675"/>
    </location>
</feature>
<comment type="caution">
    <text evidence="5">The sequence shown here is derived from an EMBL/GenBank/DDBJ whole genome shotgun (WGS) entry which is preliminary data.</text>
</comment>
<feature type="compositionally biased region" description="Polar residues" evidence="3">
    <location>
        <begin position="712"/>
        <end position="722"/>
    </location>
</feature>
<dbReference type="EMBL" id="JAIWQS010000005">
    <property type="protein sequence ID" value="KAJ8763685.1"/>
    <property type="molecule type" value="Genomic_DNA"/>
</dbReference>
<dbReference type="Gene3D" id="1.20.920.10">
    <property type="entry name" value="Bromodomain-like"/>
    <property type="match status" value="1"/>
</dbReference>
<gene>
    <name evidence="5" type="ORF">K2173_003157</name>
</gene>
<feature type="compositionally biased region" description="Basic and acidic residues" evidence="3">
    <location>
        <begin position="528"/>
        <end position="538"/>
    </location>
</feature>
<organism evidence="5 6">
    <name type="scientific">Erythroxylum novogranatense</name>
    <dbReference type="NCBI Taxonomy" id="1862640"/>
    <lineage>
        <taxon>Eukaryota</taxon>
        <taxon>Viridiplantae</taxon>
        <taxon>Streptophyta</taxon>
        <taxon>Embryophyta</taxon>
        <taxon>Tracheophyta</taxon>
        <taxon>Spermatophyta</taxon>
        <taxon>Magnoliopsida</taxon>
        <taxon>eudicotyledons</taxon>
        <taxon>Gunneridae</taxon>
        <taxon>Pentapetalae</taxon>
        <taxon>rosids</taxon>
        <taxon>fabids</taxon>
        <taxon>Malpighiales</taxon>
        <taxon>Erythroxylaceae</taxon>
        <taxon>Erythroxylum</taxon>
    </lineage>
</organism>
<dbReference type="AlphaFoldDB" id="A0AAV8TBN0"/>
<evidence type="ECO:0000256" key="3">
    <source>
        <dbReference type="SAM" id="MobiDB-lite"/>
    </source>
</evidence>
<sequence>MGQIVKRKKKGRPSKADLARRGTHSPAEKAAEPDRRRSLRRRNVRYNNFIDFDDYLDEEFEGEEEEEEDEEEGDERRREKKLKLVLKLNNNRGARGGHPGVASSSSASEEDNDGEEESGRKPLKKRRINDSEVEDEEEEEEEEESENGEDLKNNDNNISHQEERERKSENKGHDSVPGTPTHNDNGFQLPEKRILELILDKLQKKDTYGVYAEPVDLEELPDYLDVIDHPMDFATVRKKLGNGLYSTLEQFESDVFLICSNAMQYNAPETIYHKQARAIQELAKKKFTKLRIDTEHIEKDIKSEQKTNSNILAKKQTKKPVSRSIQESVGSDFSSGATLATAGDVQNGSVYNHNGGYERPSNVNGLVEGNSLSVDPMFDKAEDLSSGKDLLSRLVRKSSGFDENRRATYNLSSQPLVGSESLFSIFESEIKQLIAVGLHVEYSYARSVARFAATLGPVAWKVASQRIQQVLPPGCKFGRGWVGEYEPLPTPVLTLETRVQKDPTRLQPNHCIANASKDNLSPKTQVAAKDHPLKRPTLEGKPSFFQPNSATLSEGKSLSLSSTGVRSNVPRNATHNQQKLPPRSFSETQSKAVKQVELNLPPSSCQHDTDAIAEKQLPNNSAMTASKPKELSRTRLLPQSMPPKEQDKGPGSGLPNGKDTNSSLNGRLVSSSSDNVQIQMTQGAIHIAQGQEQGLTDPVEAMRVSAEKAQKQQKPFNQSLTDVSPTVPSVTSVKNDSNNAAAAAARAWMSAGAAGFKLPTENPITPKNQIYAESLYNPTRQLHSQLPIVQGQFPVPAGMQFINEKHCFPFQAFMRPPTHAAIEGQFQNRPMVFPQLVGNDLNRFQMQSPCQGLSSNSNPKKKQESFPPDLNISFQSPGSPAKQSSGMMVDSQQPDLALQL</sequence>
<evidence type="ECO:0000256" key="1">
    <source>
        <dbReference type="ARBA" id="ARBA00023117"/>
    </source>
</evidence>
<dbReference type="PANTHER" id="PTHR22881">
    <property type="entry name" value="BROMODOMAIN CONTAINING PROTEIN"/>
    <property type="match status" value="1"/>
</dbReference>
<feature type="region of interest" description="Disordered" evidence="3">
    <location>
        <begin position="1"/>
        <end position="188"/>
    </location>
</feature>
<protein>
    <recommendedName>
        <fullName evidence="4">Bromo domain-containing protein</fullName>
    </recommendedName>
</protein>
<feature type="compositionally biased region" description="Polar residues" evidence="3">
    <location>
        <begin position="545"/>
        <end position="592"/>
    </location>
</feature>
<proteinExistence type="predicted"/>
<dbReference type="SMART" id="SM00297">
    <property type="entry name" value="BROMO"/>
    <property type="match status" value="1"/>
</dbReference>
<feature type="region of interest" description="Disordered" evidence="3">
    <location>
        <begin position="504"/>
        <end position="592"/>
    </location>
</feature>
<dbReference type="PRINTS" id="PR00503">
    <property type="entry name" value="BROMODOMAIN"/>
</dbReference>
<dbReference type="PROSITE" id="PS50014">
    <property type="entry name" value="BROMODOMAIN_2"/>
    <property type="match status" value="1"/>
</dbReference>
<reference evidence="5 6" key="1">
    <citation type="submission" date="2021-09" db="EMBL/GenBank/DDBJ databases">
        <title>Genomic insights and catalytic innovation underlie evolution of tropane alkaloids biosynthesis.</title>
        <authorList>
            <person name="Wang Y.-J."/>
            <person name="Tian T."/>
            <person name="Huang J.-P."/>
            <person name="Huang S.-X."/>
        </authorList>
    </citation>
    <scope>NUCLEOTIDE SEQUENCE [LARGE SCALE GENOMIC DNA]</scope>
    <source>
        <strain evidence="5">KIB-2018</strain>
        <tissue evidence="5">Leaf</tissue>
    </source>
</reference>
<dbReference type="Pfam" id="PF00439">
    <property type="entry name" value="Bromodomain"/>
    <property type="match status" value="1"/>
</dbReference>
<feature type="compositionally biased region" description="Basic and acidic residues" evidence="3">
    <location>
        <begin position="160"/>
        <end position="174"/>
    </location>
</feature>
<dbReference type="PANTHER" id="PTHR22881:SF42">
    <property type="entry name" value="DNA-BINDING BROMODOMAIN-CONTAINING PROTEIN"/>
    <property type="match status" value="1"/>
</dbReference>
<feature type="compositionally biased region" description="Low complexity" evidence="3">
    <location>
        <begin position="661"/>
        <end position="673"/>
    </location>
</feature>
<feature type="compositionally biased region" description="Acidic residues" evidence="3">
    <location>
        <begin position="51"/>
        <end position="73"/>
    </location>
</feature>
<feature type="domain" description="Bromo" evidence="4">
    <location>
        <begin position="203"/>
        <end position="273"/>
    </location>
</feature>
<feature type="compositionally biased region" description="Low complexity" evidence="3">
    <location>
        <begin position="723"/>
        <end position="733"/>
    </location>
</feature>
<accession>A0AAV8TBN0</accession>
<dbReference type="InterPro" id="IPR001487">
    <property type="entry name" value="Bromodomain"/>
</dbReference>